<feature type="domain" description="Origin recognition complex subunit 2 winged-helix" evidence="9">
    <location>
        <begin position="488"/>
        <end position="545"/>
    </location>
</feature>
<organism evidence="10 11">
    <name type="scientific">Clunio marinus</name>
    <dbReference type="NCBI Taxonomy" id="568069"/>
    <lineage>
        <taxon>Eukaryota</taxon>
        <taxon>Metazoa</taxon>
        <taxon>Ecdysozoa</taxon>
        <taxon>Arthropoda</taxon>
        <taxon>Hexapoda</taxon>
        <taxon>Insecta</taxon>
        <taxon>Pterygota</taxon>
        <taxon>Neoptera</taxon>
        <taxon>Endopterygota</taxon>
        <taxon>Diptera</taxon>
        <taxon>Nematocera</taxon>
        <taxon>Chironomoidea</taxon>
        <taxon>Chironomidae</taxon>
        <taxon>Clunio</taxon>
    </lineage>
</organism>
<reference evidence="10 11" key="1">
    <citation type="submission" date="2015-04" db="EMBL/GenBank/DDBJ databases">
        <authorList>
            <person name="Syromyatnikov M.Y."/>
            <person name="Popov V.N."/>
        </authorList>
    </citation>
    <scope>NUCLEOTIDE SEQUENCE [LARGE SCALE GENOMIC DNA]</scope>
</reference>
<evidence type="ECO:0000256" key="5">
    <source>
        <dbReference type="ARBA" id="ARBA00023242"/>
    </source>
</evidence>
<dbReference type="STRING" id="568069.A0A1J1J0W0"/>
<evidence type="ECO:0000256" key="6">
    <source>
        <dbReference type="RuleBase" id="RU368084"/>
    </source>
</evidence>
<comment type="subcellular location">
    <subcellularLocation>
        <location evidence="1 6">Nucleus</location>
    </subcellularLocation>
</comment>
<comment type="similarity">
    <text evidence="2 6">Belongs to the ORC2 family.</text>
</comment>
<evidence type="ECO:0000313" key="11">
    <source>
        <dbReference type="Proteomes" id="UP000183832"/>
    </source>
</evidence>
<dbReference type="EMBL" id="CVRI01000066">
    <property type="protein sequence ID" value="CRL05976.1"/>
    <property type="molecule type" value="Genomic_DNA"/>
</dbReference>
<proteinExistence type="inferred from homology"/>
<protein>
    <recommendedName>
        <fullName evidence="3 6">Origin recognition complex subunit 2</fullName>
    </recommendedName>
</protein>
<dbReference type="GO" id="GO:0003688">
    <property type="term" value="F:DNA replication origin binding"/>
    <property type="evidence" value="ECO:0007669"/>
    <property type="project" value="UniProtKB-UniRule"/>
</dbReference>
<dbReference type="OrthoDB" id="20198at2759"/>
<feature type="compositionally biased region" description="Low complexity" evidence="7">
    <location>
        <begin position="174"/>
        <end position="184"/>
    </location>
</feature>
<accession>A0A1J1J0W0</accession>
<dbReference type="Pfam" id="PF24882">
    <property type="entry name" value="WHD_ORC2"/>
    <property type="match status" value="1"/>
</dbReference>
<evidence type="ECO:0000259" key="9">
    <source>
        <dbReference type="Pfam" id="PF24882"/>
    </source>
</evidence>
<name>A0A1J1J0W0_9DIPT</name>
<evidence type="ECO:0000256" key="1">
    <source>
        <dbReference type="ARBA" id="ARBA00004123"/>
    </source>
</evidence>
<dbReference type="InterPro" id="IPR056772">
    <property type="entry name" value="RecA-like_ORC2"/>
</dbReference>
<keyword evidence="4 6" id="KW-0235">DNA replication</keyword>
<evidence type="ECO:0000313" key="10">
    <source>
        <dbReference type="EMBL" id="CRL05976.1"/>
    </source>
</evidence>
<keyword evidence="11" id="KW-1185">Reference proteome</keyword>
<feature type="region of interest" description="Disordered" evidence="7">
    <location>
        <begin position="1"/>
        <end position="80"/>
    </location>
</feature>
<evidence type="ECO:0000256" key="4">
    <source>
        <dbReference type="ARBA" id="ARBA00022705"/>
    </source>
</evidence>
<feature type="compositionally biased region" description="Polar residues" evidence="7">
    <location>
        <begin position="33"/>
        <end position="51"/>
    </location>
</feature>
<sequence length="557" mass="63921">MENVTTRRPRSTRKSVYTEEDNESYTPKKPNRNRTPSSKALESIASESSPTMKKIEAPRRSMRKKLSLAVIDDENPDNRRKKLKENECIVIGDESFDDHQEKVKEKEYDVIDDDSIESFKSSNEIKNPMKTNNLFEDEDIEGQKIYSFKTPKKRDSMMMLAQCTPKTPRHNDPNKTTPKTPKNNRLSEIQKTPTSRPSASKLTKTPRHVRDEIKKKLNKARLLELESATSKTKTSDHTLDRLKNSRIPHDQLVKLLSNMTLSQEHEQSVKDLHNEHKSYFSKWLTLFDEGFTVILHGLGSKRNLLQSFHKEKLANEHVVVINGFFPSLTIKDILDAIWVDILENSGGSGGSSHDIVYQIEEQMESIPALNIFVIVHNIDGSMLRNDKAQSVLSRLASIRNIHMIVSIDHINAPLLWNNTKLGNYNFVWFDVTSFLPYTEETAFENSLMVQNSGTLELSSMKSVFQSLTTNARGIYIILVKYQLKNSGNLNYQGMSFKELYKTCREAFLVSSDVALRAQLTEFLDHKLARTKRTIEGTENIIIPIRNILLEQFLTDQN</sequence>
<evidence type="ECO:0000256" key="2">
    <source>
        <dbReference type="ARBA" id="ARBA00007421"/>
    </source>
</evidence>
<dbReference type="GO" id="GO:0006260">
    <property type="term" value="P:DNA replication"/>
    <property type="evidence" value="ECO:0007669"/>
    <property type="project" value="UniProtKB-UniRule"/>
</dbReference>
<comment type="subunit">
    <text evidence="6">Component of the origin recognition complex (ORC).</text>
</comment>
<gene>
    <name evidence="10" type="ORF">CLUMA_CG019072</name>
</gene>
<dbReference type="Proteomes" id="UP000183832">
    <property type="component" value="Unassembled WGS sequence"/>
</dbReference>
<feature type="region of interest" description="Disordered" evidence="7">
    <location>
        <begin position="164"/>
        <end position="212"/>
    </location>
</feature>
<dbReference type="PANTHER" id="PTHR14052">
    <property type="entry name" value="ORIGIN RECOGNITION COMPLEX SUBUNIT 2"/>
    <property type="match status" value="1"/>
</dbReference>
<dbReference type="GO" id="GO:0005664">
    <property type="term" value="C:nuclear origin of replication recognition complex"/>
    <property type="evidence" value="ECO:0007669"/>
    <property type="project" value="UniProtKB-UniRule"/>
</dbReference>
<dbReference type="Pfam" id="PF04084">
    <property type="entry name" value="RecA-like_ORC2"/>
    <property type="match status" value="1"/>
</dbReference>
<dbReference type="InterPro" id="IPR007220">
    <property type="entry name" value="ORC2"/>
</dbReference>
<feature type="compositionally biased region" description="Polar residues" evidence="7">
    <location>
        <begin position="186"/>
        <end position="203"/>
    </location>
</feature>
<evidence type="ECO:0000259" key="8">
    <source>
        <dbReference type="Pfam" id="PF04084"/>
    </source>
</evidence>
<comment type="function">
    <text evidence="6">Component of the origin recognition complex (ORC) that binds origins of replication. DNA-binding is ATP-dependent. ORC is required to assemble the pre-replication complex necessary to initiate DNA replication.</text>
</comment>
<dbReference type="InterPro" id="IPR056773">
    <property type="entry name" value="WHD_ORC2"/>
</dbReference>
<dbReference type="PANTHER" id="PTHR14052:SF0">
    <property type="entry name" value="ORIGIN RECOGNITION COMPLEX SUBUNIT 2"/>
    <property type="match status" value="1"/>
</dbReference>
<dbReference type="AlphaFoldDB" id="A0A1J1J0W0"/>
<evidence type="ECO:0000256" key="7">
    <source>
        <dbReference type="SAM" id="MobiDB-lite"/>
    </source>
</evidence>
<evidence type="ECO:0000256" key="3">
    <source>
        <dbReference type="ARBA" id="ARBA00019080"/>
    </source>
</evidence>
<feature type="domain" description="Origin recognition complex subunit 2 RecA-like" evidence="8">
    <location>
        <begin position="269"/>
        <end position="431"/>
    </location>
</feature>
<keyword evidence="5 6" id="KW-0539">Nucleus</keyword>